<dbReference type="PANTHER" id="PTHR13847">
    <property type="entry name" value="SARCOSINE DEHYDROGENASE-RELATED"/>
    <property type="match status" value="1"/>
</dbReference>
<dbReference type="STRING" id="1055723.SAMN05216293_3038"/>
<dbReference type="Gene3D" id="3.50.50.60">
    <property type="entry name" value="FAD/NAD(P)-binding domain"/>
    <property type="match status" value="2"/>
</dbReference>
<evidence type="ECO:0000313" key="5">
    <source>
        <dbReference type="Proteomes" id="UP000184031"/>
    </source>
</evidence>
<dbReference type="Proteomes" id="UP000184031">
    <property type="component" value="Unassembled WGS sequence"/>
</dbReference>
<sequence>MKKVIVVGGGISGLFSAYYLVKEGYEVTVLDQTDMTSGASYINAGYITPSHFIPLAAPGIITQGLKWMLDSSSPFYIKPRWDMEFFKWALLFKKSATVSKVKKAMPVLMELNLKSRDLYEEMLSAQNFDFHYERKGVLMAYCSDKAEEEEHEVAEQAIKKGLDVSVLTKEALHEIQPVFSDKVKGAVHYKCDAHMTPHHFMQQLKDWLLSQGVRFRMGQKVEDVIVEGKKIVAMKTHNTVFEADGFVLACGSWTSKLASTIGLNIPIQGGKGYSMDVNRPTGITLPTILVDARMAITPMDGFTRFAGTMEFSGNNDTIQRERVEALAKAVKAHYQNIEILQAEKDRATSGLRPVSPDGLPYIGKTSKYSNLVIASGHAMMGWSLGPITGKLVAQEMANAQPLIDLSPLSPDRFN</sequence>
<dbReference type="PANTHER" id="PTHR13847:SF289">
    <property type="entry name" value="GLYCINE OXIDASE"/>
    <property type="match status" value="1"/>
</dbReference>
<protein>
    <submittedName>
        <fullName evidence="4">D-amino-acid dehydrogenase</fullName>
    </submittedName>
</protein>
<dbReference type="Pfam" id="PF01266">
    <property type="entry name" value="DAO"/>
    <property type="match status" value="1"/>
</dbReference>
<evidence type="ECO:0000313" key="4">
    <source>
        <dbReference type="EMBL" id="SHL24443.1"/>
    </source>
</evidence>
<gene>
    <name evidence="3" type="ORF">SAMN04487891_10682</name>
    <name evidence="4" type="ORF">SAMN05216293_3038</name>
</gene>
<dbReference type="OrthoDB" id="9794226at2"/>
<feature type="domain" description="FAD dependent oxidoreductase" evidence="2">
    <location>
        <begin position="3"/>
        <end position="394"/>
    </location>
</feature>
<evidence type="ECO:0000313" key="6">
    <source>
        <dbReference type="Proteomes" id="UP000198940"/>
    </source>
</evidence>
<dbReference type="RefSeq" id="WP_072881365.1">
    <property type="nucleotide sequence ID" value="NZ_FOKU01000006.1"/>
</dbReference>
<accession>A0A1M6Z236</accession>
<dbReference type="AlphaFoldDB" id="A0A1M6Z236"/>
<dbReference type="InterPro" id="IPR036188">
    <property type="entry name" value="FAD/NAD-bd_sf"/>
</dbReference>
<dbReference type="Proteomes" id="UP000198940">
    <property type="component" value="Unassembled WGS sequence"/>
</dbReference>
<evidence type="ECO:0000313" key="3">
    <source>
        <dbReference type="EMBL" id="SFC12386.1"/>
    </source>
</evidence>
<dbReference type="SUPFAM" id="SSF54373">
    <property type="entry name" value="FAD-linked reductases, C-terminal domain"/>
    <property type="match status" value="1"/>
</dbReference>
<proteinExistence type="predicted"/>
<dbReference type="EMBL" id="FRAT01000008">
    <property type="protein sequence ID" value="SHL24443.1"/>
    <property type="molecule type" value="Genomic_DNA"/>
</dbReference>
<keyword evidence="6" id="KW-1185">Reference proteome</keyword>
<evidence type="ECO:0000259" key="2">
    <source>
        <dbReference type="Pfam" id="PF01266"/>
    </source>
</evidence>
<dbReference type="GO" id="GO:0005737">
    <property type="term" value="C:cytoplasm"/>
    <property type="evidence" value="ECO:0007669"/>
    <property type="project" value="TreeGrafter"/>
</dbReference>
<comment type="caution">
    <text evidence="4">The sequence shown here is derived from an EMBL/GenBank/DDBJ whole genome shotgun (WGS) entry which is preliminary data.</text>
</comment>
<dbReference type="Gene3D" id="3.30.9.10">
    <property type="entry name" value="D-Amino Acid Oxidase, subunit A, domain 2"/>
    <property type="match status" value="1"/>
</dbReference>
<dbReference type="GO" id="GO:0016491">
    <property type="term" value="F:oxidoreductase activity"/>
    <property type="evidence" value="ECO:0007669"/>
    <property type="project" value="UniProtKB-KW"/>
</dbReference>
<organism evidence="4 5">
    <name type="scientific">Flagellimonas taeanensis</name>
    <dbReference type="NCBI Taxonomy" id="1005926"/>
    <lineage>
        <taxon>Bacteria</taxon>
        <taxon>Pseudomonadati</taxon>
        <taxon>Bacteroidota</taxon>
        <taxon>Flavobacteriia</taxon>
        <taxon>Flavobacteriales</taxon>
        <taxon>Flavobacteriaceae</taxon>
        <taxon>Flagellimonas</taxon>
    </lineage>
</organism>
<evidence type="ECO:0000256" key="1">
    <source>
        <dbReference type="ARBA" id="ARBA00023002"/>
    </source>
</evidence>
<keyword evidence="1" id="KW-0560">Oxidoreductase</keyword>
<reference evidence="4 5" key="1">
    <citation type="submission" date="2016-11" db="EMBL/GenBank/DDBJ databases">
        <authorList>
            <person name="Varghese N."/>
            <person name="Submissions S."/>
        </authorList>
    </citation>
    <scope>NUCLEOTIDE SEQUENCE [LARGE SCALE GENOMIC DNA]</scope>
    <source>
        <strain evidence="4 5">CGMCC 1.12174</strain>
        <strain evidence="3 6">DSM 26351</strain>
    </source>
</reference>
<name>A0A1M6Z236_9FLAO</name>
<dbReference type="SUPFAM" id="SSF51905">
    <property type="entry name" value="FAD/NAD(P)-binding domain"/>
    <property type="match status" value="1"/>
</dbReference>
<dbReference type="InterPro" id="IPR006076">
    <property type="entry name" value="FAD-dep_OxRdtase"/>
</dbReference>
<dbReference type="EMBL" id="FOKU01000006">
    <property type="protein sequence ID" value="SFC12386.1"/>
    <property type="molecule type" value="Genomic_DNA"/>
</dbReference>